<dbReference type="PROSITE" id="PS51762">
    <property type="entry name" value="GH16_2"/>
    <property type="match status" value="1"/>
</dbReference>
<keyword evidence="5" id="KW-1185">Reference proteome</keyword>
<sequence>MSRRVSGRHSPRQPTPLAADSDSPIYIRQRPSSMSTTTPPTTLRRPPSSFFFPFQAHPGNPDPGFSIPGTMLSRRRSSVSSTDYYYDLSRPYAPFMAEGAGKPSPSLPRSSSTHSFRAPFLSPASRPSSSLWSPPTYSTSQHNLSPTTSQLALPLQALKSRTPLPSTRLPQKLSPSDKPWLSTPDSGARLSWWITFACMILGLIGAGALCYFGTTEAPKLLPSQLCLVMDDSFSGTGNGPQGLDDTNWTPEVSLSGFGNGEFQMTTTSSNNLNINSNTLLLTPTLTTNDLSSVNIFGSSGNGSSYTLPGCTETSNKTACTARANPSLGTVINPALSARINTKGKKQIKYGRVEVRAQLPQGDWLWPSITLLPSSPAYSPAFPASGLITLLSSRGNSPSTYILPRGQGGGSNYVLSSLAYGPLPSLYFQIFGWFGMKRKSFAQGWHTYVMEWDEKWMRFYVDSRLDAVLELTKLRSGHGFWEKGGFPQTAQNGSSQVVVTNPYANSSPNAPFDQPFYLTISLAIGGTSGWFPDYIGEKPWFDGSLTAMRDFAKSQDTWSQTWSDDKSFRM</sequence>
<gene>
    <name evidence="4" type="ORF">D9756_007322</name>
</gene>
<feature type="region of interest" description="Disordered" evidence="1">
    <location>
        <begin position="99"/>
        <end position="145"/>
    </location>
</feature>
<protein>
    <recommendedName>
        <fullName evidence="3">GH16 domain-containing protein</fullName>
    </recommendedName>
</protein>
<feature type="region of interest" description="Disordered" evidence="1">
    <location>
        <begin position="163"/>
        <end position="182"/>
    </location>
</feature>
<dbReference type="OrthoDB" id="4781at2759"/>
<evidence type="ECO:0000256" key="1">
    <source>
        <dbReference type="SAM" id="MobiDB-lite"/>
    </source>
</evidence>
<keyword evidence="2" id="KW-1133">Transmembrane helix</keyword>
<dbReference type="InterPro" id="IPR013320">
    <property type="entry name" value="ConA-like_dom_sf"/>
</dbReference>
<dbReference type="AlphaFoldDB" id="A0A8H5D7U4"/>
<evidence type="ECO:0000313" key="4">
    <source>
        <dbReference type="EMBL" id="KAF5354338.1"/>
    </source>
</evidence>
<keyword evidence="2" id="KW-0472">Membrane</keyword>
<dbReference type="Gene3D" id="2.60.120.200">
    <property type="match status" value="1"/>
</dbReference>
<feature type="compositionally biased region" description="Basic residues" evidence="1">
    <location>
        <begin position="1"/>
        <end position="11"/>
    </location>
</feature>
<dbReference type="PANTHER" id="PTHR10963:SF62">
    <property type="entry name" value="GLUCAN 1,3-BETA-GLUCOSIDASE"/>
    <property type="match status" value="1"/>
</dbReference>
<evidence type="ECO:0000313" key="5">
    <source>
        <dbReference type="Proteomes" id="UP000559027"/>
    </source>
</evidence>
<feature type="compositionally biased region" description="Low complexity" evidence="1">
    <location>
        <begin position="30"/>
        <end position="54"/>
    </location>
</feature>
<feature type="compositionally biased region" description="Polar residues" evidence="1">
    <location>
        <begin position="136"/>
        <end position="145"/>
    </location>
</feature>
<dbReference type="InterPro" id="IPR050546">
    <property type="entry name" value="Glycosyl_Hydrlase_16"/>
</dbReference>
<keyword evidence="2" id="KW-0812">Transmembrane</keyword>
<evidence type="ECO:0000256" key="2">
    <source>
        <dbReference type="SAM" id="Phobius"/>
    </source>
</evidence>
<dbReference type="PANTHER" id="PTHR10963">
    <property type="entry name" value="GLYCOSYL HYDROLASE-RELATED"/>
    <property type="match status" value="1"/>
</dbReference>
<organism evidence="4 5">
    <name type="scientific">Leucocoprinus leucothites</name>
    <dbReference type="NCBI Taxonomy" id="201217"/>
    <lineage>
        <taxon>Eukaryota</taxon>
        <taxon>Fungi</taxon>
        <taxon>Dikarya</taxon>
        <taxon>Basidiomycota</taxon>
        <taxon>Agaricomycotina</taxon>
        <taxon>Agaricomycetes</taxon>
        <taxon>Agaricomycetidae</taxon>
        <taxon>Agaricales</taxon>
        <taxon>Agaricineae</taxon>
        <taxon>Agaricaceae</taxon>
        <taxon>Leucocoprinus</taxon>
    </lineage>
</organism>
<dbReference type="GO" id="GO:0004553">
    <property type="term" value="F:hydrolase activity, hydrolyzing O-glycosyl compounds"/>
    <property type="evidence" value="ECO:0007669"/>
    <property type="project" value="InterPro"/>
</dbReference>
<feature type="region of interest" description="Disordered" evidence="1">
    <location>
        <begin position="1"/>
        <end position="69"/>
    </location>
</feature>
<proteinExistence type="predicted"/>
<reference evidence="4 5" key="1">
    <citation type="journal article" date="2020" name="ISME J.">
        <title>Uncovering the hidden diversity of litter-decomposition mechanisms in mushroom-forming fungi.</title>
        <authorList>
            <person name="Floudas D."/>
            <person name="Bentzer J."/>
            <person name="Ahren D."/>
            <person name="Johansson T."/>
            <person name="Persson P."/>
            <person name="Tunlid A."/>
        </authorList>
    </citation>
    <scope>NUCLEOTIDE SEQUENCE [LARGE SCALE GENOMIC DNA]</scope>
    <source>
        <strain evidence="4 5">CBS 146.42</strain>
    </source>
</reference>
<dbReference type="GO" id="GO:0005975">
    <property type="term" value="P:carbohydrate metabolic process"/>
    <property type="evidence" value="ECO:0007669"/>
    <property type="project" value="InterPro"/>
</dbReference>
<dbReference type="SUPFAM" id="SSF49899">
    <property type="entry name" value="Concanavalin A-like lectins/glucanases"/>
    <property type="match status" value="1"/>
</dbReference>
<feature type="transmembrane region" description="Helical" evidence="2">
    <location>
        <begin position="190"/>
        <end position="214"/>
    </location>
</feature>
<feature type="compositionally biased region" description="Low complexity" evidence="1">
    <location>
        <begin position="103"/>
        <end position="135"/>
    </location>
</feature>
<dbReference type="Proteomes" id="UP000559027">
    <property type="component" value="Unassembled WGS sequence"/>
</dbReference>
<feature type="domain" description="GH16" evidence="3">
    <location>
        <begin position="176"/>
        <end position="559"/>
    </location>
</feature>
<dbReference type="InterPro" id="IPR000757">
    <property type="entry name" value="Beta-glucanase-like"/>
</dbReference>
<comment type="caution">
    <text evidence="4">The sequence shown here is derived from an EMBL/GenBank/DDBJ whole genome shotgun (WGS) entry which is preliminary data.</text>
</comment>
<evidence type="ECO:0000259" key="3">
    <source>
        <dbReference type="PROSITE" id="PS51762"/>
    </source>
</evidence>
<name>A0A8H5D7U4_9AGAR</name>
<dbReference type="EMBL" id="JAACJO010000009">
    <property type="protein sequence ID" value="KAF5354338.1"/>
    <property type="molecule type" value="Genomic_DNA"/>
</dbReference>
<accession>A0A8H5D7U4</accession>